<dbReference type="EMBL" id="JAVIJP010000061">
    <property type="protein sequence ID" value="KAL3622053.1"/>
    <property type="molecule type" value="Genomic_DNA"/>
</dbReference>
<proteinExistence type="predicted"/>
<dbReference type="AlphaFoldDB" id="A0ABD3BXX0"/>
<keyword evidence="2" id="KW-1185">Reference proteome</keyword>
<dbReference type="Proteomes" id="UP001632038">
    <property type="component" value="Unassembled WGS sequence"/>
</dbReference>
<reference evidence="2" key="1">
    <citation type="journal article" date="2024" name="IScience">
        <title>Strigolactones Initiate the Formation of Haustorium-like Structures in Castilleja.</title>
        <authorList>
            <person name="Buerger M."/>
            <person name="Peterson D."/>
            <person name="Chory J."/>
        </authorList>
    </citation>
    <scope>NUCLEOTIDE SEQUENCE [LARGE SCALE GENOMIC DNA]</scope>
</reference>
<protein>
    <submittedName>
        <fullName evidence="1">Uncharacterized protein</fullName>
    </submittedName>
</protein>
<accession>A0ABD3BXX0</accession>
<comment type="caution">
    <text evidence="1">The sequence shown here is derived from an EMBL/GenBank/DDBJ whole genome shotgun (WGS) entry which is preliminary data.</text>
</comment>
<name>A0ABD3BXX0_9LAMI</name>
<sequence length="46" mass="4991">MRSGFRFGTAAKIGPRVIDLNDDSEPGWEPGERFPACALVDVLELG</sequence>
<evidence type="ECO:0000313" key="1">
    <source>
        <dbReference type="EMBL" id="KAL3622053.1"/>
    </source>
</evidence>
<gene>
    <name evidence="1" type="ORF">CASFOL_034249</name>
</gene>
<organism evidence="1 2">
    <name type="scientific">Castilleja foliolosa</name>
    <dbReference type="NCBI Taxonomy" id="1961234"/>
    <lineage>
        <taxon>Eukaryota</taxon>
        <taxon>Viridiplantae</taxon>
        <taxon>Streptophyta</taxon>
        <taxon>Embryophyta</taxon>
        <taxon>Tracheophyta</taxon>
        <taxon>Spermatophyta</taxon>
        <taxon>Magnoliopsida</taxon>
        <taxon>eudicotyledons</taxon>
        <taxon>Gunneridae</taxon>
        <taxon>Pentapetalae</taxon>
        <taxon>asterids</taxon>
        <taxon>lamiids</taxon>
        <taxon>Lamiales</taxon>
        <taxon>Orobanchaceae</taxon>
        <taxon>Pedicularideae</taxon>
        <taxon>Castillejinae</taxon>
        <taxon>Castilleja</taxon>
    </lineage>
</organism>
<evidence type="ECO:0000313" key="2">
    <source>
        <dbReference type="Proteomes" id="UP001632038"/>
    </source>
</evidence>